<feature type="binding site" evidence="2">
    <location>
        <begin position="7"/>
        <end position="14"/>
    </location>
    <ligand>
        <name>substrate</name>
    </ligand>
</feature>
<dbReference type="Proteomes" id="UP000035709">
    <property type="component" value="Chromosome"/>
</dbReference>
<reference evidence="3 4" key="1">
    <citation type="submission" date="2015-03" db="EMBL/GenBank/DDBJ databases">
        <title>Complete genome sequence of Lactobacillus acetotolerans NBRC 13120.</title>
        <authorList>
            <person name="Toh H."/>
            <person name="Morita H."/>
            <person name="Fujita N."/>
        </authorList>
    </citation>
    <scope>NUCLEOTIDE SEQUENCE [LARGE SCALE GENOMIC DNA]</scope>
    <source>
        <strain evidence="3 4">NBRC 13120</strain>
    </source>
</reference>
<sequence length="204" mass="23593">MEIIFVRHGQTDLNRSGCIQGSSTNEILNGVGREEAEKAGSNFNSKKFDVIYSSPLKRALETAEIFTHDRNDIIIDDRLKEIDFGEWDGQPVAKIEKKYPDAIDSWGQVGQSYIKYAPNGETFEELNQRCGQFLRDMADRYPNSKILVFCHGTLIRMMAAHYLTNGNMNNFETIRNCALVKFNYHNRSPRMVYYNRVLYELTKE</sequence>
<gene>
    <name evidence="3" type="ORF">LBAT_1472</name>
</gene>
<dbReference type="STRING" id="1600.LBAT_1472"/>
<evidence type="ECO:0000313" key="3">
    <source>
        <dbReference type="EMBL" id="BAQ57861.1"/>
    </source>
</evidence>
<dbReference type="CDD" id="cd07067">
    <property type="entry name" value="HP_PGM_like"/>
    <property type="match status" value="1"/>
</dbReference>
<dbReference type="InterPro" id="IPR050275">
    <property type="entry name" value="PGM_Phosphatase"/>
</dbReference>
<dbReference type="AlphaFoldDB" id="A0A0D6A516"/>
<dbReference type="KEGG" id="lae:LBAT_1472"/>
<dbReference type="PANTHER" id="PTHR48100">
    <property type="entry name" value="BROAD-SPECIFICITY PHOSPHATASE YOR283W-RELATED"/>
    <property type="match status" value="1"/>
</dbReference>
<accession>A0A0D6A516</accession>
<feature type="active site" description="Proton donor/acceptor" evidence="1">
    <location>
        <position position="81"/>
    </location>
</feature>
<dbReference type="Gene3D" id="3.40.50.1240">
    <property type="entry name" value="Phosphoglycerate mutase-like"/>
    <property type="match status" value="1"/>
</dbReference>
<organism evidence="3 4">
    <name type="scientific">Lactobacillus acetotolerans</name>
    <dbReference type="NCBI Taxonomy" id="1600"/>
    <lineage>
        <taxon>Bacteria</taxon>
        <taxon>Bacillati</taxon>
        <taxon>Bacillota</taxon>
        <taxon>Bacilli</taxon>
        <taxon>Lactobacillales</taxon>
        <taxon>Lactobacillaceae</taxon>
        <taxon>Lactobacillus</taxon>
    </lineage>
</organism>
<proteinExistence type="predicted"/>
<dbReference type="GO" id="GO:0016791">
    <property type="term" value="F:phosphatase activity"/>
    <property type="evidence" value="ECO:0007669"/>
    <property type="project" value="TreeGrafter"/>
</dbReference>
<protein>
    <submittedName>
        <fullName evidence="3">Phosphoglycerate mutase</fullName>
    </submittedName>
</protein>
<dbReference type="PATRIC" id="fig|1600.4.peg.1503"/>
<keyword evidence="4" id="KW-1185">Reference proteome</keyword>
<dbReference type="SMART" id="SM00855">
    <property type="entry name" value="PGAM"/>
    <property type="match status" value="1"/>
</dbReference>
<dbReference type="GO" id="GO:0005737">
    <property type="term" value="C:cytoplasm"/>
    <property type="evidence" value="ECO:0007669"/>
    <property type="project" value="TreeGrafter"/>
</dbReference>
<dbReference type="OrthoDB" id="9782128at2"/>
<dbReference type="SUPFAM" id="SSF53254">
    <property type="entry name" value="Phosphoglycerate mutase-like"/>
    <property type="match status" value="1"/>
</dbReference>
<evidence type="ECO:0000256" key="1">
    <source>
        <dbReference type="PIRSR" id="PIRSR613078-1"/>
    </source>
</evidence>
<evidence type="ECO:0000256" key="2">
    <source>
        <dbReference type="PIRSR" id="PIRSR613078-2"/>
    </source>
</evidence>
<dbReference type="EMBL" id="AP014808">
    <property type="protein sequence ID" value="BAQ57861.1"/>
    <property type="molecule type" value="Genomic_DNA"/>
</dbReference>
<dbReference type="InterPro" id="IPR013078">
    <property type="entry name" value="His_Pase_superF_clade-1"/>
</dbReference>
<dbReference type="RefSeq" id="WP_060459783.1">
    <property type="nucleotide sequence ID" value="NZ_AP014808.1"/>
</dbReference>
<dbReference type="PANTHER" id="PTHR48100:SF1">
    <property type="entry name" value="HISTIDINE PHOSPHATASE FAMILY PROTEIN-RELATED"/>
    <property type="match status" value="1"/>
</dbReference>
<name>A0A0D6A516_9LACO</name>
<evidence type="ECO:0000313" key="4">
    <source>
        <dbReference type="Proteomes" id="UP000035709"/>
    </source>
</evidence>
<feature type="binding site" evidence="2">
    <location>
        <position position="58"/>
    </location>
    <ligand>
        <name>substrate</name>
    </ligand>
</feature>
<dbReference type="InterPro" id="IPR029033">
    <property type="entry name" value="His_PPase_superfam"/>
</dbReference>
<dbReference type="Pfam" id="PF00300">
    <property type="entry name" value="His_Phos_1"/>
    <property type="match status" value="1"/>
</dbReference>
<feature type="active site" description="Tele-phosphohistidine intermediate" evidence="1">
    <location>
        <position position="8"/>
    </location>
</feature>